<evidence type="ECO:0000313" key="1">
    <source>
        <dbReference type="EMBL" id="OYQ19291.1"/>
    </source>
</evidence>
<accession>A0A255XQX8</accession>
<dbReference type="EMBL" id="NOXS01000031">
    <property type="protein sequence ID" value="OYQ19291.1"/>
    <property type="molecule type" value="Genomic_DNA"/>
</dbReference>
<name>A0A255XQX8_9PROT</name>
<evidence type="ECO:0000313" key="2">
    <source>
        <dbReference type="Proteomes" id="UP000216361"/>
    </source>
</evidence>
<comment type="caution">
    <text evidence="1">The sequence shown here is derived from an EMBL/GenBank/DDBJ whole genome shotgun (WGS) entry which is preliminary data.</text>
</comment>
<dbReference type="Proteomes" id="UP000216361">
    <property type="component" value="Unassembled WGS sequence"/>
</dbReference>
<protein>
    <submittedName>
        <fullName evidence="1">Uncharacterized protein</fullName>
    </submittedName>
</protein>
<keyword evidence="2" id="KW-1185">Reference proteome</keyword>
<reference evidence="1 2" key="1">
    <citation type="submission" date="2017-07" db="EMBL/GenBank/DDBJ databases">
        <title>Elstera cyanobacteriorum sp. nov., a novel bacterium isolated from cyanobacterial aggregates in a eutrophic lake.</title>
        <authorList>
            <person name="Cai H."/>
        </authorList>
    </citation>
    <scope>NUCLEOTIDE SEQUENCE [LARGE SCALE GENOMIC DNA]</scope>
    <source>
        <strain evidence="1 2">TH019</strain>
    </source>
</reference>
<proteinExistence type="predicted"/>
<dbReference type="RefSeq" id="WP_094408395.1">
    <property type="nucleotide sequence ID" value="NZ_BMJZ01000004.1"/>
</dbReference>
<dbReference type="AlphaFoldDB" id="A0A255XQX8"/>
<sequence length="96" mass="10066">MPNDIVLLSPNPRCPACGSYHTEPEMVSELGDMLAAGAAGAAALTLARVVLQGPLLPLSIVGFLLGVAAWATDDTEDDAAPLRKYQCHNCGCHFED</sequence>
<organism evidence="1 2">
    <name type="scientific">Elstera cyanobacteriorum</name>
    <dbReference type="NCBI Taxonomy" id="2022747"/>
    <lineage>
        <taxon>Bacteria</taxon>
        <taxon>Pseudomonadati</taxon>
        <taxon>Pseudomonadota</taxon>
        <taxon>Alphaproteobacteria</taxon>
        <taxon>Rhodospirillales</taxon>
        <taxon>Rhodospirillaceae</taxon>
        <taxon>Elstera</taxon>
    </lineage>
</organism>
<gene>
    <name evidence="1" type="ORF">CHR90_07585</name>
</gene>